<dbReference type="InterPro" id="IPR000536">
    <property type="entry name" value="Nucl_hrmn_rcpt_lig-bd"/>
</dbReference>
<accession>A0AAN9A262</accession>
<keyword evidence="4" id="KW-0175">Coiled coil</keyword>
<evidence type="ECO:0000256" key="1">
    <source>
        <dbReference type="ARBA" id="ARBA00023015"/>
    </source>
</evidence>
<dbReference type="PANTHER" id="PTHR24083">
    <property type="entry name" value="NUCLEAR HORMONE RECEPTOR"/>
    <property type="match status" value="1"/>
</dbReference>
<reference evidence="7 8" key="1">
    <citation type="submission" date="2023-11" db="EMBL/GenBank/DDBJ databases">
        <title>Halocaridina rubra genome assembly.</title>
        <authorList>
            <person name="Smith C."/>
        </authorList>
    </citation>
    <scope>NUCLEOTIDE SEQUENCE [LARGE SCALE GENOMIC DNA]</scope>
    <source>
        <strain evidence="7">EP-1</strain>
        <tissue evidence="7">Whole</tissue>
    </source>
</reference>
<feature type="region of interest" description="Disordered" evidence="5">
    <location>
        <begin position="122"/>
        <end position="145"/>
    </location>
</feature>
<evidence type="ECO:0000313" key="7">
    <source>
        <dbReference type="EMBL" id="KAK7069640.1"/>
    </source>
</evidence>
<evidence type="ECO:0000256" key="2">
    <source>
        <dbReference type="ARBA" id="ARBA00023163"/>
    </source>
</evidence>
<dbReference type="AlphaFoldDB" id="A0AAN9A262"/>
<dbReference type="Proteomes" id="UP001381693">
    <property type="component" value="Unassembled WGS sequence"/>
</dbReference>
<feature type="non-terminal residue" evidence="7">
    <location>
        <position position="375"/>
    </location>
</feature>
<dbReference type="Gene3D" id="1.10.565.10">
    <property type="entry name" value="Retinoid X Receptor"/>
    <property type="match status" value="1"/>
</dbReference>
<dbReference type="InterPro" id="IPR050274">
    <property type="entry name" value="Nuclear_hormone_rcpt_NR2"/>
</dbReference>
<feature type="coiled-coil region" evidence="4">
    <location>
        <begin position="319"/>
        <end position="346"/>
    </location>
</feature>
<evidence type="ECO:0000256" key="3">
    <source>
        <dbReference type="ARBA" id="ARBA00023170"/>
    </source>
</evidence>
<gene>
    <name evidence="7" type="primary">NR2C2</name>
    <name evidence="7" type="ORF">SK128_001213</name>
</gene>
<organism evidence="7 8">
    <name type="scientific">Halocaridina rubra</name>
    <name type="common">Hawaiian red shrimp</name>
    <dbReference type="NCBI Taxonomy" id="373956"/>
    <lineage>
        <taxon>Eukaryota</taxon>
        <taxon>Metazoa</taxon>
        <taxon>Ecdysozoa</taxon>
        <taxon>Arthropoda</taxon>
        <taxon>Crustacea</taxon>
        <taxon>Multicrustacea</taxon>
        <taxon>Malacostraca</taxon>
        <taxon>Eumalacostraca</taxon>
        <taxon>Eucarida</taxon>
        <taxon>Decapoda</taxon>
        <taxon>Pleocyemata</taxon>
        <taxon>Caridea</taxon>
        <taxon>Atyoidea</taxon>
        <taxon>Atyidae</taxon>
        <taxon>Halocaridina</taxon>
    </lineage>
</organism>
<dbReference type="SMART" id="SM00430">
    <property type="entry name" value="HOLI"/>
    <property type="match status" value="1"/>
</dbReference>
<proteinExistence type="predicted"/>
<keyword evidence="8" id="KW-1185">Reference proteome</keyword>
<keyword evidence="1" id="KW-0805">Transcription regulation</keyword>
<evidence type="ECO:0000313" key="8">
    <source>
        <dbReference type="Proteomes" id="UP001381693"/>
    </source>
</evidence>
<keyword evidence="3 7" id="KW-0675">Receptor</keyword>
<dbReference type="FunFam" id="1.10.565.10:FF:000041">
    <property type="entry name" value="Nuclear hormone receptor HR78"/>
    <property type="match status" value="1"/>
</dbReference>
<dbReference type="PROSITE" id="PS51843">
    <property type="entry name" value="NR_LBD"/>
    <property type="match status" value="1"/>
</dbReference>
<protein>
    <submittedName>
        <fullName evidence="7">Nuclear receptor subfamily 2 group C member 2</fullName>
    </submittedName>
</protein>
<keyword evidence="2" id="KW-0804">Transcription</keyword>
<sequence length="375" mass="42905">MWTTHHESFRSREIVEALGGCTSFSYKNIELLEGGCVLRYHIESENQFWRTANSEIVKTRAHLTCLFSELWTISYCKSVATYKDLMIFEKGIFSFNRCLILLLSIPNACSTIDCYENSNGDIKQEESETPATNGDGSRHTEEKHQVKKTIENLSKQYNGSENGECDDNESDSTYEVDGPLLADSLVPFNLTAPSPMPAYLSVHYICESASRLLFLSVHWARNIPTFQCLSQETQVSLVRGCWSELFTLGMAQCNHIMSLNTILTAIVSHLTQAVATEKLSRSRFRQVLDHITRLQDFVSSMSKLQPDEHEYAYLKTIVLFQCENVSESKRNQIERLQERAAQELRHHVEDAYADMPERFTRLLLKLPPLRALQPQ</sequence>
<dbReference type="Pfam" id="PF00104">
    <property type="entry name" value="Hormone_recep"/>
    <property type="match status" value="1"/>
</dbReference>
<name>A0AAN9A262_HALRR</name>
<dbReference type="InterPro" id="IPR001723">
    <property type="entry name" value="Nuclear_hrmn_rcpt"/>
</dbReference>
<feature type="domain" description="NR LBD" evidence="6">
    <location>
        <begin position="145"/>
        <end position="375"/>
    </location>
</feature>
<evidence type="ECO:0000256" key="5">
    <source>
        <dbReference type="SAM" id="MobiDB-lite"/>
    </source>
</evidence>
<dbReference type="SUPFAM" id="SSF48508">
    <property type="entry name" value="Nuclear receptor ligand-binding domain"/>
    <property type="match status" value="1"/>
</dbReference>
<dbReference type="PRINTS" id="PR00398">
    <property type="entry name" value="STRDHORMONER"/>
</dbReference>
<dbReference type="InterPro" id="IPR035500">
    <property type="entry name" value="NHR-like_dom_sf"/>
</dbReference>
<evidence type="ECO:0000259" key="6">
    <source>
        <dbReference type="PROSITE" id="PS51843"/>
    </source>
</evidence>
<feature type="compositionally biased region" description="Basic and acidic residues" evidence="5">
    <location>
        <begin position="136"/>
        <end position="145"/>
    </location>
</feature>
<evidence type="ECO:0000256" key="4">
    <source>
        <dbReference type="SAM" id="Coils"/>
    </source>
</evidence>
<dbReference type="EMBL" id="JAXCGZ010015998">
    <property type="protein sequence ID" value="KAK7069640.1"/>
    <property type="molecule type" value="Genomic_DNA"/>
</dbReference>
<comment type="caution">
    <text evidence="7">The sequence shown here is derived from an EMBL/GenBank/DDBJ whole genome shotgun (WGS) entry which is preliminary data.</text>
</comment>